<comment type="caution">
    <text evidence="8">The sequence shown here is derived from an EMBL/GenBank/DDBJ whole genome shotgun (WGS) entry which is preliminary data.</text>
</comment>
<evidence type="ECO:0000259" key="7">
    <source>
        <dbReference type="PROSITE" id="PS51795"/>
    </source>
</evidence>
<comment type="similarity">
    <text evidence="2">Belongs to the FLZ family.</text>
</comment>
<dbReference type="Pfam" id="PF04570">
    <property type="entry name" value="zf-FLZ"/>
    <property type="match status" value="1"/>
</dbReference>
<evidence type="ECO:0000256" key="1">
    <source>
        <dbReference type="ARBA" id="ARBA00004496"/>
    </source>
</evidence>
<dbReference type="GO" id="GO:0005737">
    <property type="term" value="C:cytoplasm"/>
    <property type="evidence" value="ECO:0007669"/>
    <property type="project" value="UniProtKB-SubCell"/>
</dbReference>
<dbReference type="InterPro" id="IPR007650">
    <property type="entry name" value="Zf-FLZ_dom"/>
</dbReference>
<sequence>MVGLGVLEARTTNAQQKQQLLRPTEAPASRTPSPVIRRAYMRHKLHLAPMLVPSIPSWSFLQRCFLCQRELTEGMDIYMYRGDRAFCSESCLCRHMTEDDSSAIDSGRVTAPDRFHRALWQLLQGHPQRLLFSGKAGRMPGCHSTSSAKLPKPDTL</sequence>
<evidence type="ECO:0000256" key="2">
    <source>
        <dbReference type="ARBA" id="ARBA00009374"/>
    </source>
</evidence>
<evidence type="ECO:0000313" key="9">
    <source>
        <dbReference type="Proteomes" id="UP000604825"/>
    </source>
</evidence>
<evidence type="ECO:0000256" key="4">
    <source>
        <dbReference type="ARBA" id="ARBA00022723"/>
    </source>
</evidence>
<name>A0A811QB53_9POAL</name>
<dbReference type="PANTHER" id="PTHR33059">
    <property type="entry name" value="FCS-LIKE ZINC FINGER 5"/>
    <property type="match status" value="1"/>
</dbReference>
<proteinExistence type="inferred from homology"/>
<evidence type="ECO:0000313" key="8">
    <source>
        <dbReference type="EMBL" id="CAD6252825.1"/>
    </source>
</evidence>
<accession>A0A811QB53</accession>
<protein>
    <recommendedName>
        <fullName evidence="7">FLZ-type domain-containing protein</fullName>
    </recommendedName>
</protein>
<dbReference type="PANTHER" id="PTHR33059:SF84">
    <property type="entry name" value="FCS-LIKE ZINC FINGER 15"/>
    <property type="match status" value="1"/>
</dbReference>
<dbReference type="OrthoDB" id="1926521at2759"/>
<comment type="subcellular location">
    <subcellularLocation>
        <location evidence="1">Cytoplasm</location>
    </subcellularLocation>
</comment>
<keyword evidence="4" id="KW-0479">Metal-binding</keyword>
<gene>
    <name evidence="8" type="ORF">NCGR_LOCUS36472</name>
</gene>
<organism evidence="8 9">
    <name type="scientific">Miscanthus lutarioriparius</name>
    <dbReference type="NCBI Taxonomy" id="422564"/>
    <lineage>
        <taxon>Eukaryota</taxon>
        <taxon>Viridiplantae</taxon>
        <taxon>Streptophyta</taxon>
        <taxon>Embryophyta</taxon>
        <taxon>Tracheophyta</taxon>
        <taxon>Spermatophyta</taxon>
        <taxon>Magnoliopsida</taxon>
        <taxon>Liliopsida</taxon>
        <taxon>Poales</taxon>
        <taxon>Poaceae</taxon>
        <taxon>PACMAD clade</taxon>
        <taxon>Panicoideae</taxon>
        <taxon>Andropogonodae</taxon>
        <taxon>Andropogoneae</taxon>
        <taxon>Saccharinae</taxon>
        <taxon>Miscanthus</taxon>
    </lineage>
</organism>
<dbReference type="AlphaFoldDB" id="A0A811QB53"/>
<dbReference type="GO" id="GO:0046872">
    <property type="term" value="F:metal ion binding"/>
    <property type="evidence" value="ECO:0007669"/>
    <property type="project" value="UniProtKB-KW"/>
</dbReference>
<evidence type="ECO:0000256" key="3">
    <source>
        <dbReference type="ARBA" id="ARBA00022490"/>
    </source>
</evidence>
<feature type="zinc finger region" description="FLZ-type" evidence="5">
    <location>
        <begin position="59"/>
        <end position="103"/>
    </location>
</feature>
<feature type="region of interest" description="Disordered" evidence="6">
    <location>
        <begin position="13"/>
        <end position="32"/>
    </location>
</feature>
<evidence type="ECO:0000256" key="6">
    <source>
        <dbReference type="SAM" id="MobiDB-lite"/>
    </source>
</evidence>
<feature type="region of interest" description="Disordered" evidence="6">
    <location>
        <begin position="136"/>
        <end position="156"/>
    </location>
</feature>
<evidence type="ECO:0000256" key="5">
    <source>
        <dbReference type="PROSITE-ProRule" id="PRU01131"/>
    </source>
</evidence>
<feature type="domain" description="FLZ-type" evidence="7">
    <location>
        <begin position="59"/>
        <end position="103"/>
    </location>
</feature>
<keyword evidence="9" id="KW-1185">Reference proteome</keyword>
<keyword evidence="3" id="KW-0963">Cytoplasm</keyword>
<dbReference type="EMBL" id="CAJGYO010000009">
    <property type="protein sequence ID" value="CAD6252825.1"/>
    <property type="molecule type" value="Genomic_DNA"/>
</dbReference>
<reference evidence="8" key="1">
    <citation type="submission" date="2020-10" db="EMBL/GenBank/DDBJ databases">
        <authorList>
            <person name="Han B."/>
            <person name="Lu T."/>
            <person name="Zhao Q."/>
            <person name="Huang X."/>
            <person name="Zhao Y."/>
        </authorList>
    </citation>
    <scope>NUCLEOTIDE SEQUENCE</scope>
</reference>
<dbReference type="PROSITE" id="PS51795">
    <property type="entry name" value="ZF_FLZ"/>
    <property type="match status" value="1"/>
</dbReference>
<dbReference type="Proteomes" id="UP000604825">
    <property type="component" value="Unassembled WGS sequence"/>
</dbReference>